<accession>A0A371NB40</accession>
<evidence type="ECO:0000313" key="12">
    <source>
        <dbReference type="EMBL" id="REE26249.1"/>
    </source>
</evidence>
<evidence type="ECO:0000256" key="7">
    <source>
        <dbReference type="ARBA" id="ARBA00022967"/>
    </source>
</evidence>
<dbReference type="GO" id="GO:0006824">
    <property type="term" value="P:cobalt ion transport"/>
    <property type="evidence" value="ECO:0007669"/>
    <property type="project" value="InterPro"/>
</dbReference>
<evidence type="ECO:0000256" key="4">
    <source>
        <dbReference type="ARBA" id="ARBA00022475"/>
    </source>
</evidence>
<evidence type="ECO:0000256" key="1">
    <source>
        <dbReference type="ARBA" id="ARBA00004202"/>
    </source>
</evidence>
<dbReference type="GO" id="GO:0005524">
    <property type="term" value="F:ATP binding"/>
    <property type="evidence" value="ECO:0007669"/>
    <property type="project" value="UniProtKB-UniRule"/>
</dbReference>
<evidence type="ECO:0000256" key="8">
    <source>
        <dbReference type="ARBA" id="ARBA00023136"/>
    </source>
</evidence>
<dbReference type="InterPro" id="IPR003593">
    <property type="entry name" value="AAA+_ATPase"/>
</dbReference>
<evidence type="ECO:0000256" key="5">
    <source>
        <dbReference type="ARBA" id="ARBA00022741"/>
    </source>
</evidence>
<evidence type="ECO:0000256" key="10">
    <source>
        <dbReference type="RuleBase" id="RU364103"/>
    </source>
</evidence>
<dbReference type="GO" id="GO:0016887">
    <property type="term" value="F:ATP hydrolysis activity"/>
    <property type="evidence" value="ECO:0007669"/>
    <property type="project" value="InterPro"/>
</dbReference>
<dbReference type="FunFam" id="3.40.50.300:FF:000224">
    <property type="entry name" value="Energy-coupling factor transporter ATP-binding protein EcfA"/>
    <property type="match status" value="1"/>
</dbReference>
<organism evidence="12 13">
    <name type="scientific">Methanothermobacter defluvii</name>
    <dbReference type="NCBI Taxonomy" id="49339"/>
    <lineage>
        <taxon>Archaea</taxon>
        <taxon>Methanobacteriati</taxon>
        <taxon>Methanobacteriota</taxon>
        <taxon>Methanomada group</taxon>
        <taxon>Methanobacteria</taxon>
        <taxon>Methanobacteriales</taxon>
        <taxon>Methanobacteriaceae</taxon>
        <taxon>Methanothermobacter</taxon>
    </lineage>
</organism>
<comment type="function">
    <text evidence="10">Part of an ABC transporter complex. Responsible for energy coupling to the transport system.</text>
</comment>
<keyword evidence="6 10" id="KW-0067">ATP-binding</keyword>
<evidence type="ECO:0000256" key="2">
    <source>
        <dbReference type="ARBA" id="ARBA00005417"/>
    </source>
</evidence>
<dbReference type="PANTHER" id="PTHR43553:SF24">
    <property type="entry name" value="ENERGY-COUPLING FACTOR TRANSPORTER ATP-BINDING PROTEIN ECFA1"/>
    <property type="match status" value="1"/>
</dbReference>
<keyword evidence="7" id="KW-1278">Translocase</keyword>
<dbReference type="InterPro" id="IPR017871">
    <property type="entry name" value="ABC_transporter-like_CS"/>
</dbReference>
<reference evidence="12 13" key="1">
    <citation type="submission" date="2018-07" db="EMBL/GenBank/DDBJ databases">
        <title>Genomic Encyclopedia of Type Strains, Phase IV (KMG-IV): sequencing the most valuable type-strain genomes for metagenomic binning, comparative biology and taxonomic classification.</title>
        <authorList>
            <person name="Goeker M."/>
        </authorList>
    </citation>
    <scope>NUCLEOTIDE SEQUENCE [LARGE SCALE GENOMIC DNA]</scope>
    <source>
        <strain evidence="12 13">DSM 7466</strain>
    </source>
</reference>
<keyword evidence="13" id="KW-1185">Reference proteome</keyword>
<keyword evidence="3 10" id="KW-0813">Transport</keyword>
<dbReference type="NCBIfam" id="TIGR01166">
    <property type="entry name" value="cbiO"/>
    <property type="match status" value="1"/>
</dbReference>
<evidence type="ECO:0000259" key="11">
    <source>
        <dbReference type="PROSITE" id="PS50893"/>
    </source>
</evidence>
<proteinExistence type="inferred from homology"/>
<dbReference type="InterPro" id="IPR003439">
    <property type="entry name" value="ABC_transporter-like_ATP-bd"/>
</dbReference>
<dbReference type="SUPFAM" id="SSF52540">
    <property type="entry name" value="P-loop containing nucleoside triphosphate hydrolases"/>
    <property type="match status" value="1"/>
</dbReference>
<dbReference type="AlphaFoldDB" id="A0A371NB40"/>
<dbReference type="InterPro" id="IPR015856">
    <property type="entry name" value="ABC_transpr_CbiO/EcfA_su"/>
</dbReference>
<dbReference type="PANTHER" id="PTHR43553">
    <property type="entry name" value="HEAVY METAL TRANSPORTER"/>
    <property type="match status" value="1"/>
</dbReference>
<gene>
    <name evidence="12" type="ORF">C7452_1207</name>
</gene>
<keyword evidence="8 10" id="KW-0472">Membrane</keyword>
<dbReference type="InterPro" id="IPR005876">
    <property type="entry name" value="Co_trans_ATP-bd"/>
</dbReference>
<evidence type="ECO:0000256" key="6">
    <source>
        <dbReference type="ARBA" id="ARBA00022840"/>
    </source>
</evidence>
<dbReference type="SMART" id="SM00382">
    <property type="entry name" value="AAA"/>
    <property type="match status" value="1"/>
</dbReference>
<dbReference type="GO" id="GO:0043190">
    <property type="term" value="C:ATP-binding cassette (ABC) transporter complex"/>
    <property type="evidence" value="ECO:0007669"/>
    <property type="project" value="TreeGrafter"/>
</dbReference>
<comment type="subcellular location">
    <subcellularLocation>
        <location evidence="1 10">Cell membrane</location>
        <topology evidence="1 10">Peripheral membrane protein</topology>
    </subcellularLocation>
</comment>
<dbReference type="PROSITE" id="PS50893">
    <property type="entry name" value="ABC_TRANSPORTER_2"/>
    <property type="match status" value="1"/>
</dbReference>
<comment type="similarity">
    <text evidence="2 10">Belongs to the ABC transporter superfamily.</text>
</comment>
<evidence type="ECO:0000256" key="9">
    <source>
        <dbReference type="ARBA" id="ARBA00025157"/>
    </source>
</evidence>
<dbReference type="InterPro" id="IPR027417">
    <property type="entry name" value="P-loop_NTPase"/>
</dbReference>
<dbReference type="PROSITE" id="PS00211">
    <property type="entry name" value="ABC_TRANSPORTER_1"/>
    <property type="match status" value="1"/>
</dbReference>
<dbReference type="Gene3D" id="3.40.50.300">
    <property type="entry name" value="P-loop containing nucleotide triphosphate hydrolases"/>
    <property type="match status" value="1"/>
</dbReference>
<dbReference type="EMBL" id="QREL01000002">
    <property type="protein sequence ID" value="REE26249.1"/>
    <property type="molecule type" value="Genomic_DNA"/>
</dbReference>
<dbReference type="CDD" id="cd03225">
    <property type="entry name" value="ABC_cobalt_CbiO_domain1"/>
    <property type="match status" value="1"/>
</dbReference>
<comment type="function">
    <text evidence="9">Probably part of an ABC transporter complex. Responsible for energy coupling to the transport system.</text>
</comment>
<dbReference type="Proteomes" id="UP000256864">
    <property type="component" value="Unassembled WGS sequence"/>
</dbReference>
<dbReference type="InterPro" id="IPR050095">
    <property type="entry name" value="ECF_ABC_transporter_ATP-bd"/>
</dbReference>
<dbReference type="GO" id="GO:0042626">
    <property type="term" value="F:ATPase-coupled transmembrane transporter activity"/>
    <property type="evidence" value="ECO:0007669"/>
    <property type="project" value="TreeGrafter"/>
</dbReference>
<keyword evidence="5 10" id="KW-0547">Nucleotide-binding</keyword>
<protein>
    <recommendedName>
        <fullName evidence="10">ABC transporter ATP-binding protein</fullName>
    </recommendedName>
</protein>
<name>A0A371NB40_9EURY</name>
<feature type="domain" description="ABC transporter" evidence="11">
    <location>
        <begin position="24"/>
        <end position="259"/>
    </location>
</feature>
<evidence type="ECO:0000256" key="3">
    <source>
        <dbReference type="ARBA" id="ARBA00022448"/>
    </source>
</evidence>
<dbReference type="Pfam" id="PF00005">
    <property type="entry name" value="ABC_tran"/>
    <property type="match status" value="1"/>
</dbReference>
<sequence length="333" mass="37252">MQPQTSLYSRCSIYSSSATGDWMIELRDLSYSYPDGTPALRGINMKVERGERVAVIGPNGAGKSTLFLHLNGILKPAAGEVIIDGERVEYSKDELIKIRQKVGIVFQNPDDQLFSPTVREDVAFGPMNLGLPEDEVEERVAESLEKVGMSGYENRAPHHLSGGEKKRVAIAGILAMKPEIMVLDEPTTGLDPETADGIIRILLELSREGITVMISSHDVEIISEFAERVFVLNSGELIAEGTPLEIFRDAELIRRASLRLPRTADLLNRLRMAGFEVDVKLTVEETYHELLHLLGGDAYHRLLHFLGEEKQHRLIHLLGEKKYHELLHALKEQ</sequence>
<comment type="caution">
    <text evidence="12">The sequence shown here is derived from an EMBL/GenBank/DDBJ whole genome shotgun (WGS) entry which is preliminary data.</text>
</comment>
<evidence type="ECO:0000313" key="13">
    <source>
        <dbReference type="Proteomes" id="UP000256864"/>
    </source>
</evidence>
<keyword evidence="4 10" id="KW-1003">Cell membrane</keyword>